<name>A0A7S0WM43_9CHLO</name>
<dbReference type="Gene3D" id="2.60.120.620">
    <property type="entry name" value="q2cbj1_9rhob like domain"/>
    <property type="match status" value="1"/>
</dbReference>
<feature type="region of interest" description="Disordered" evidence="1">
    <location>
        <begin position="1"/>
        <end position="50"/>
    </location>
</feature>
<feature type="transmembrane region" description="Helical" evidence="2">
    <location>
        <begin position="57"/>
        <end position="75"/>
    </location>
</feature>
<reference evidence="3" key="1">
    <citation type="submission" date="2021-01" db="EMBL/GenBank/DDBJ databases">
        <authorList>
            <person name="Corre E."/>
            <person name="Pelletier E."/>
            <person name="Niang G."/>
            <person name="Scheremetjew M."/>
            <person name="Finn R."/>
            <person name="Kale V."/>
            <person name="Holt S."/>
            <person name="Cochrane G."/>
            <person name="Meng A."/>
            <person name="Brown T."/>
            <person name="Cohen L."/>
        </authorList>
    </citation>
    <scope>NUCLEOTIDE SEQUENCE</scope>
    <source>
        <strain evidence="3">Clade-D-RCC1621</strain>
    </source>
</reference>
<dbReference type="AlphaFoldDB" id="A0A7S0WM43"/>
<gene>
    <name evidence="3" type="ORF">OMED0930_LOCUS3207</name>
</gene>
<keyword evidence="2" id="KW-0812">Transmembrane</keyword>
<keyword evidence="2" id="KW-0472">Membrane</keyword>
<evidence type="ECO:0000256" key="1">
    <source>
        <dbReference type="SAM" id="MobiDB-lite"/>
    </source>
</evidence>
<dbReference type="EMBL" id="HBFO01004646">
    <property type="protein sequence ID" value="CAD8812113.1"/>
    <property type="molecule type" value="Transcribed_RNA"/>
</dbReference>
<keyword evidence="2" id="KW-1133">Transmembrane helix</keyword>
<evidence type="ECO:0008006" key="4">
    <source>
        <dbReference type="Google" id="ProtNLM"/>
    </source>
</evidence>
<evidence type="ECO:0000313" key="3">
    <source>
        <dbReference type="EMBL" id="CAD8812113.1"/>
    </source>
</evidence>
<evidence type="ECO:0000256" key="2">
    <source>
        <dbReference type="SAM" id="Phobius"/>
    </source>
</evidence>
<feature type="compositionally biased region" description="Basic and acidic residues" evidence="1">
    <location>
        <begin position="8"/>
        <end position="26"/>
    </location>
</feature>
<proteinExistence type="predicted"/>
<sequence length="310" mass="35031">MRFKTSHRRDGAKVRRRERAEDRDARAPGAGGATVDDGGAGKPTTAREGRRSASEIAGVYAVLVFIALRFAQRYYNFSEKRFITTEWDAPLTTTRDAYLSPWKFEALKQCALTHPKLRVKGGLNDNGFSKTRGFVVKFNTEGVDEFKAKEEYACFREVFDDIRLPDANAFVMNILLCELGDYDQYNADELSVGLHLDTTVGIYSRHMFIAHQVSVLYASVPNDMRGGALEVFPYGDGDPRLGATPEEVIAPKENTLVTFRGDAFHQVKSYSTRTGKERVSLVLEQYKIDDEMYPKTLRFHEAFKSNMAMM</sequence>
<protein>
    <recommendedName>
        <fullName evidence="4">Fe2OG dioxygenase domain-containing protein</fullName>
    </recommendedName>
</protein>
<organism evidence="3">
    <name type="scientific">Ostreococcus mediterraneus</name>
    <dbReference type="NCBI Taxonomy" id="1486918"/>
    <lineage>
        <taxon>Eukaryota</taxon>
        <taxon>Viridiplantae</taxon>
        <taxon>Chlorophyta</taxon>
        <taxon>Mamiellophyceae</taxon>
        <taxon>Mamiellales</taxon>
        <taxon>Bathycoccaceae</taxon>
        <taxon>Ostreococcus</taxon>
    </lineage>
</organism>
<accession>A0A7S0WM43</accession>